<evidence type="ECO:0000313" key="2">
    <source>
        <dbReference type="Proteomes" id="UP000239757"/>
    </source>
</evidence>
<organism evidence="1 2">
    <name type="scientific">Gossypium barbadense</name>
    <name type="common">Sea Island cotton</name>
    <name type="synonym">Hibiscus barbadensis</name>
    <dbReference type="NCBI Taxonomy" id="3634"/>
    <lineage>
        <taxon>Eukaryota</taxon>
        <taxon>Viridiplantae</taxon>
        <taxon>Streptophyta</taxon>
        <taxon>Embryophyta</taxon>
        <taxon>Tracheophyta</taxon>
        <taxon>Spermatophyta</taxon>
        <taxon>Magnoliopsida</taxon>
        <taxon>eudicotyledons</taxon>
        <taxon>Gunneridae</taxon>
        <taxon>Pentapetalae</taxon>
        <taxon>rosids</taxon>
        <taxon>malvids</taxon>
        <taxon>Malvales</taxon>
        <taxon>Malvaceae</taxon>
        <taxon>Malvoideae</taxon>
        <taxon>Gossypium</taxon>
    </lineage>
</organism>
<protein>
    <submittedName>
        <fullName evidence="1">Uncharacterized protein</fullName>
    </submittedName>
</protein>
<proteinExistence type="predicted"/>
<reference evidence="1 2" key="1">
    <citation type="submission" date="2015-01" db="EMBL/GenBank/DDBJ databases">
        <title>Genome of allotetraploid Gossypium barbadense reveals genomic plasticity and fiber elongation in cotton evolution.</title>
        <authorList>
            <person name="Chen X."/>
            <person name="Liu X."/>
            <person name="Zhao B."/>
            <person name="Zheng H."/>
            <person name="Hu Y."/>
            <person name="Lu G."/>
            <person name="Yang C."/>
            <person name="Chen J."/>
            <person name="Shan C."/>
            <person name="Zhang L."/>
            <person name="Zhou Y."/>
            <person name="Wang L."/>
            <person name="Guo W."/>
            <person name="Bai Y."/>
            <person name="Ruan J."/>
            <person name="Shangguan X."/>
            <person name="Mao Y."/>
            <person name="Jiang J."/>
            <person name="Zhu Y."/>
            <person name="Lei J."/>
            <person name="Kang H."/>
            <person name="Chen S."/>
            <person name="He X."/>
            <person name="Wang R."/>
            <person name="Wang Y."/>
            <person name="Chen J."/>
            <person name="Wang L."/>
            <person name="Yu S."/>
            <person name="Wang B."/>
            <person name="Wei J."/>
            <person name="Song S."/>
            <person name="Lu X."/>
            <person name="Gao Z."/>
            <person name="Gu W."/>
            <person name="Deng X."/>
            <person name="Ma D."/>
            <person name="Wang S."/>
            <person name="Liang W."/>
            <person name="Fang L."/>
            <person name="Cai C."/>
            <person name="Zhu X."/>
            <person name="Zhou B."/>
            <person name="Zhang Y."/>
            <person name="Chen Z."/>
            <person name="Xu S."/>
            <person name="Zhu R."/>
            <person name="Wang S."/>
            <person name="Zhang T."/>
            <person name="Zhao G."/>
        </authorList>
    </citation>
    <scope>NUCLEOTIDE SEQUENCE [LARGE SCALE GENOMIC DNA]</scope>
    <source>
        <strain evidence="2">cv. Xinhai21</strain>
        <tissue evidence="1">Leaf</tissue>
    </source>
</reference>
<dbReference type="AlphaFoldDB" id="A0A2P5Y7J6"/>
<accession>A0A2P5Y7J6</accession>
<name>A0A2P5Y7J6_GOSBA</name>
<gene>
    <name evidence="1" type="ORF">GOBAR_AA09098</name>
</gene>
<evidence type="ECO:0000313" key="1">
    <source>
        <dbReference type="EMBL" id="PPS11549.1"/>
    </source>
</evidence>
<sequence>MVPDAFTHPSHQGADGAEAQFVDGPQRSLTINGTSCQWCPMVLHIRGTKVSMFHAPTHLSSKVPILSDALAQPRAYVTDGVQGYRTSKHQGADATAKLRACVVSGCTRLPHDQGPKLSKALIAKAKGPLDAARCSCTTKGLCCRWCVRLPHDQGPKDALSDVPEALIEKWEESG</sequence>
<dbReference type="EMBL" id="KZ663572">
    <property type="protein sequence ID" value="PPS11549.1"/>
    <property type="molecule type" value="Genomic_DNA"/>
</dbReference>
<dbReference type="Proteomes" id="UP000239757">
    <property type="component" value="Unassembled WGS sequence"/>
</dbReference>